<dbReference type="GO" id="GO:0008270">
    <property type="term" value="F:zinc ion binding"/>
    <property type="evidence" value="ECO:0007669"/>
    <property type="project" value="UniProtKB-KW"/>
</dbReference>
<dbReference type="InterPro" id="IPR018957">
    <property type="entry name" value="Znf_C3HC4_RING-type"/>
</dbReference>
<evidence type="ECO:0000256" key="12">
    <source>
        <dbReference type="SAM" id="Phobius"/>
    </source>
</evidence>
<evidence type="ECO:0000256" key="1">
    <source>
        <dbReference type="ARBA" id="ARBA00000900"/>
    </source>
</evidence>
<comment type="pathway">
    <text evidence="3">Protein modification; protein ubiquitination.</text>
</comment>
<dbReference type="PROSITE" id="PS00518">
    <property type="entry name" value="ZF_RING_1"/>
    <property type="match status" value="1"/>
</dbReference>
<keyword evidence="6" id="KW-0479">Metal-binding</keyword>
<evidence type="ECO:0000256" key="9">
    <source>
        <dbReference type="ARBA" id="ARBA00022833"/>
    </source>
</evidence>
<keyword evidence="14" id="KW-1185">Reference proteome</keyword>
<dbReference type="GO" id="GO:0016567">
    <property type="term" value="P:protein ubiquitination"/>
    <property type="evidence" value="ECO:0007669"/>
    <property type="project" value="UniProtKB-UniPathway"/>
</dbReference>
<evidence type="ECO:0000313" key="14">
    <source>
        <dbReference type="Proteomes" id="UP001652661"/>
    </source>
</evidence>
<keyword evidence="7 11" id="KW-0863">Zinc-finger</keyword>
<dbReference type="InterPro" id="IPR017907">
    <property type="entry name" value="Znf_RING_CS"/>
</dbReference>
<dbReference type="GO" id="GO:0060255">
    <property type="term" value="P:regulation of macromolecule metabolic process"/>
    <property type="evidence" value="ECO:0007669"/>
    <property type="project" value="UniProtKB-ARBA"/>
</dbReference>
<evidence type="ECO:0000256" key="4">
    <source>
        <dbReference type="ARBA" id="ARBA00012483"/>
    </source>
</evidence>
<evidence type="ECO:0000256" key="11">
    <source>
        <dbReference type="PROSITE-ProRule" id="PRU00175"/>
    </source>
</evidence>
<evidence type="ECO:0000256" key="8">
    <source>
        <dbReference type="ARBA" id="ARBA00022786"/>
    </source>
</evidence>
<feature type="domain" description="RING-type" evidence="13">
    <location>
        <begin position="46"/>
        <end position="86"/>
    </location>
</feature>
<keyword evidence="5" id="KW-0808">Transferase</keyword>
<dbReference type="GO" id="GO:0061630">
    <property type="term" value="F:ubiquitin protein ligase activity"/>
    <property type="evidence" value="ECO:0007669"/>
    <property type="project" value="UniProtKB-EC"/>
</dbReference>
<dbReference type="Gene3D" id="3.30.40.10">
    <property type="entry name" value="Zinc/RING finger domain, C3HC4 (zinc finger)"/>
    <property type="match status" value="1"/>
</dbReference>
<evidence type="ECO:0000256" key="7">
    <source>
        <dbReference type="ARBA" id="ARBA00022771"/>
    </source>
</evidence>
<dbReference type="OrthoDB" id="302966at2759"/>
<dbReference type="AlphaFoldDB" id="A0A6P4IBI0"/>
<evidence type="ECO:0000256" key="6">
    <source>
        <dbReference type="ARBA" id="ARBA00022723"/>
    </source>
</evidence>
<dbReference type="InterPro" id="IPR001841">
    <property type="entry name" value="Znf_RING"/>
</dbReference>
<dbReference type="Proteomes" id="UP001652661">
    <property type="component" value="Chromosome 3R"/>
</dbReference>
<dbReference type="GO" id="GO:0006511">
    <property type="term" value="P:ubiquitin-dependent protein catabolic process"/>
    <property type="evidence" value="ECO:0007669"/>
    <property type="project" value="InterPro"/>
</dbReference>
<dbReference type="PANTHER" id="PTHR12313">
    <property type="entry name" value="E3 UBIQUITIN-PROTEIN LIGASE RNF5-RELATED"/>
    <property type="match status" value="1"/>
</dbReference>
<dbReference type="UniPathway" id="UPA00143"/>
<dbReference type="GeneID" id="108073182"/>
<accession>A0A6P4IBI0</accession>
<evidence type="ECO:0000313" key="16">
    <source>
        <dbReference type="RefSeq" id="XP_017020177.1"/>
    </source>
</evidence>
<dbReference type="RefSeq" id="XP_017020176.1">
    <property type="nucleotide sequence ID" value="XM_017164687.1"/>
</dbReference>
<evidence type="ECO:0000313" key="15">
    <source>
        <dbReference type="RefSeq" id="XP_017020176.1"/>
    </source>
</evidence>
<dbReference type="Pfam" id="PF00097">
    <property type="entry name" value="zf-C3HC4"/>
    <property type="match status" value="1"/>
</dbReference>
<dbReference type="GO" id="GO:0005634">
    <property type="term" value="C:nucleus"/>
    <property type="evidence" value="ECO:0007669"/>
    <property type="project" value="UniProtKB-ARBA"/>
</dbReference>
<keyword evidence="10 12" id="KW-0472">Membrane</keyword>
<dbReference type="GO" id="GO:0005783">
    <property type="term" value="C:endoplasmic reticulum"/>
    <property type="evidence" value="ECO:0007669"/>
    <property type="project" value="InterPro"/>
</dbReference>
<dbReference type="RefSeq" id="XP_017020177.1">
    <property type="nucleotide sequence ID" value="XM_017164688.1"/>
</dbReference>
<keyword evidence="8" id="KW-0833">Ubl conjugation pathway</keyword>
<proteinExistence type="predicted"/>
<gene>
    <name evidence="15 16" type="primary">LOC108073182</name>
</gene>
<dbReference type="SUPFAM" id="SSF57850">
    <property type="entry name" value="RING/U-box"/>
    <property type="match status" value="1"/>
</dbReference>
<dbReference type="EC" id="2.3.2.27" evidence="4"/>
<keyword evidence="12" id="KW-1133">Transmembrane helix</keyword>
<evidence type="ECO:0000259" key="13">
    <source>
        <dbReference type="PROSITE" id="PS50089"/>
    </source>
</evidence>
<protein>
    <recommendedName>
        <fullName evidence="4">RING-type E3 ubiquitin transferase</fullName>
        <ecNumber evidence="4">2.3.2.27</ecNumber>
    </recommendedName>
</protein>
<reference evidence="15 16" key="1">
    <citation type="submission" date="2025-04" db="UniProtKB">
        <authorList>
            <consortium name="RefSeq"/>
        </authorList>
    </citation>
    <scope>IDENTIFICATION</scope>
</reference>
<dbReference type="PROSITE" id="PS50089">
    <property type="entry name" value="ZF_RING_2"/>
    <property type="match status" value="1"/>
</dbReference>
<keyword evidence="12" id="KW-0812">Transmembrane</keyword>
<dbReference type="InterPro" id="IPR013083">
    <property type="entry name" value="Znf_RING/FYVE/PHD"/>
</dbReference>
<keyword evidence="9" id="KW-0862">Zinc</keyword>
<dbReference type="SMART" id="SM00184">
    <property type="entry name" value="RING"/>
    <property type="match status" value="1"/>
</dbReference>
<evidence type="ECO:0000256" key="2">
    <source>
        <dbReference type="ARBA" id="ARBA00004308"/>
    </source>
</evidence>
<comment type="subcellular location">
    <subcellularLocation>
        <location evidence="2">Endomembrane system</location>
    </subcellularLocation>
</comment>
<sequence>MDHNNEREQLQAEESGLEADLEQAIPEGNRDPLPIENVQLLAPYFCRHCKDYVRGGVITICGHIFCWTCLWPLLADNPSPDCPQCQTRLILHMDIIPFHGQGPNARPQDTNVLAEPGAVPRPSGIYFRGPDEDKDENHFAGITEQMEAFRELILKMKVKLSFPLVELSYLKLLQLTCVLLMFLLWSFVLVT</sequence>
<evidence type="ECO:0000256" key="3">
    <source>
        <dbReference type="ARBA" id="ARBA00004906"/>
    </source>
</evidence>
<name>A0A6P4IBI0_DROKI</name>
<dbReference type="InterPro" id="IPR045103">
    <property type="entry name" value="RNF5/RNF185-like"/>
</dbReference>
<organism evidence="14 15">
    <name type="scientific">Drosophila kikkawai</name>
    <name type="common">Fruit fly</name>
    <dbReference type="NCBI Taxonomy" id="30033"/>
    <lineage>
        <taxon>Eukaryota</taxon>
        <taxon>Metazoa</taxon>
        <taxon>Ecdysozoa</taxon>
        <taxon>Arthropoda</taxon>
        <taxon>Hexapoda</taxon>
        <taxon>Insecta</taxon>
        <taxon>Pterygota</taxon>
        <taxon>Neoptera</taxon>
        <taxon>Endopterygota</taxon>
        <taxon>Diptera</taxon>
        <taxon>Brachycera</taxon>
        <taxon>Muscomorpha</taxon>
        <taxon>Ephydroidea</taxon>
        <taxon>Drosophilidae</taxon>
        <taxon>Drosophila</taxon>
        <taxon>Sophophora</taxon>
    </lineage>
</organism>
<feature type="transmembrane region" description="Helical" evidence="12">
    <location>
        <begin position="169"/>
        <end position="190"/>
    </location>
</feature>
<comment type="catalytic activity">
    <reaction evidence="1">
        <text>S-ubiquitinyl-[E2 ubiquitin-conjugating enzyme]-L-cysteine + [acceptor protein]-L-lysine = [E2 ubiquitin-conjugating enzyme]-L-cysteine + N(6)-ubiquitinyl-[acceptor protein]-L-lysine.</text>
        <dbReference type="EC" id="2.3.2.27"/>
    </reaction>
</comment>
<evidence type="ECO:0000256" key="10">
    <source>
        <dbReference type="ARBA" id="ARBA00023136"/>
    </source>
</evidence>
<evidence type="ECO:0000256" key="5">
    <source>
        <dbReference type="ARBA" id="ARBA00022679"/>
    </source>
</evidence>